<evidence type="ECO:0000313" key="5">
    <source>
        <dbReference type="Proteomes" id="UP000680158"/>
    </source>
</evidence>
<dbReference type="PANTHER" id="PTHR35936:SF19">
    <property type="entry name" value="AMINO-ACID-BINDING PROTEIN YXEM-RELATED"/>
    <property type="match status" value="1"/>
</dbReference>
<sequence length="262" mass="29496">MSFQTALRCCIVVLSLHLSGLSHAQEIVQLQTIEEFDKDGRPLALNKTSRDLLNYIEKTLQIRFEVKRVPWKRALDNALHQDILLMGMSYTKDRAQRYAFSEPINANGNWLITRCDATFKFDSIQDLKGKLIGIVRGTSAGEDFDRQMGVLFKVEDDVGAGISRLKKLMAKRMDAIVWYGVTGNQRDMQASLNQKYAALNQATHAANQTNFCVLPKPIAIVNNHFAMRINPHNQALLNRISQAVSKGRKEGVIPPVQTTILD</sequence>
<proteinExistence type="predicted"/>
<accession>A0A941I279</accession>
<evidence type="ECO:0000256" key="1">
    <source>
        <dbReference type="ARBA" id="ARBA00022729"/>
    </source>
</evidence>
<evidence type="ECO:0000259" key="3">
    <source>
        <dbReference type="SMART" id="SM00062"/>
    </source>
</evidence>
<feature type="chain" id="PRO_5037006090" evidence="2">
    <location>
        <begin position="25"/>
        <end position="262"/>
    </location>
</feature>
<dbReference type="Proteomes" id="UP000680158">
    <property type="component" value="Unassembled WGS sequence"/>
</dbReference>
<dbReference type="InterPro" id="IPR001638">
    <property type="entry name" value="Solute-binding_3/MltF_N"/>
</dbReference>
<reference evidence="4 5" key="1">
    <citation type="submission" date="2021-04" db="EMBL/GenBank/DDBJ databases">
        <title>novel species isolated from subtropical streams in China.</title>
        <authorList>
            <person name="Lu H."/>
        </authorList>
    </citation>
    <scope>NUCLEOTIDE SEQUENCE [LARGE SCALE GENOMIC DNA]</scope>
    <source>
        <strain evidence="4 5">BYS107W</strain>
    </source>
</reference>
<evidence type="ECO:0000256" key="2">
    <source>
        <dbReference type="SAM" id="SignalP"/>
    </source>
</evidence>
<dbReference type="SUPFAM" id="SSF53850">
    <property type="entry name" value="Periplasmic binding protein-like II"/>
    <property type="match status" value="1"/>
</dbReference>
<keyword evidence="5" id="KW-1185">Reference proteome</keyword>
<dbReference type="SMART" id="SM00062">
    <property type="entry name" value="PBPb"/>
    <property type="match status" value="1"/>
</dbReference>
<organism evidence="4 5">
    <name type="scientific">Undibacterium baiyunense</name>
    <dbReference type="NCBI Taxonomy" id="2828731"/>
    <lineage>
        <taxon>Bacteria</taxon>
        <taxon>Pseudomonadati</taxon>
        <taxon>Pseudomonadota</taxon>
        <taxon>Betaproteobacteria</taxon>
        <taxon>Burkholderiales</taxon>
        <taxon>Oxalobacteraceae</taxon>
        <taxon>Undibacterium</taxon>
    </lineage>
</organism>
<dbReference type="PANTHER" id="PTHR35936">
    <property type="entry name" value="MEMBRANE-BOUND LYTIC MUREIN TRANSGLYCOSYLASE F"/>
    <property type="match status" value="1"/>
</dbReference>
<keyword evidence="1 2" id="KW-0732">Signal</keyword>
<evidence type="ECO:0000313" key="4">
    <source>
        <dbReference type="EMBL" id="MBR7746032.1"/>
    </source>
</evidence>
<dbReference type="EMBL" id="JAGSPM010000002">
    <property type="protein sequence ID" value="MBR7746032.1"/>
    <property type="molecule type" value="Genomic_DNA"/>
</dbReference>
<dbReference type="Pfam" id="PF00497">
    <property type="entry name" value="SBP_bac_3"/>
    <property type="match status" value="1"/>
</dbReference>
<feature type="signal peptide" evidence="2">
    <location>
        <begin position="1"/>
        <end position="24"/>
    </location>
</feature>
<comment type="caution">
    <text evidence="4">The sequence shown here is derived from an EMBL/GenBank/DDBJ whole genome shotgun (WGS) entry which is preliminary data.</text>
</comment>
<dbReference type="AlphaFoldDB" id="A0A941I279"/>
<protein>
    <submittedName>
        <fullName evidence="4">Transporter substrate-binding domain-containing protein</fullName>
    </submittedName>
</protein>
<name>A0A941I279_9BURK</name>
<dbReference type="Gene3D" id="3.40.190.10">
    <property type="entry name" value="Periplasmic binding protein-like II"/>
    <property type="match status" value="2"/>
</dbReference>
<gene>
    <name evidence="4" type="ORF">KDM92_05520</name>
</gene>
<dbReference type="RefSeq" id="WP_212683378.1">
    <property type="nucleotide sequence ID" value="NZ_JAGSPM010000002.1"/>
</dbReference>
<feature type="domain" description="Solute-binding protein family 3/N-terminal" evidence="3">
    <location>
        <begin position="29"/>
        <end position="256"/>
    </location>
</feature>